<evidence type="ECO:0000256" key="6">
    <source>
        <dbReference type="SAM" id="Phobius"/>
    </source>
</evidence>
<dbReference type="GO" id="GO:0055085">
    <property type="term" value="P:transmembrane transport"/>
    <property type="evidence" value="ECO:0007669"/>
    <property type="project" value="TreeGrafter"/>
</dbReference>
<evidence type="ECO:0000256" key="2">
    <source>
        <dbReference type="ARBA" id="ARBA00009773"/>
    </source>
</evidence>
<dbReference type="OrthoDB" id="9799225at2"/>
<dbReference type="Pfam" id="PF01594">
    <property type="entry name" value="AI-2E_transport"/>
    <property type="match status" value="1"/>
</dbReference>
<sequence length="359" mass="37824">MTENTAPLRVPLVLLAAFAVVAALKLATGLFAPIVFALVVGVVLAPITDRLARLGLPATVCALGGLLMAIILALLFVLFLQPHVMELVRRWPILWAEAQSVIADVQRILNGIEEVADNVAKALDGDEGGEKADAGGASAAVPNVATAISYAPALAGQALIFIGTLFFFLLSRGEVYALLASVAPRLSVRRLFTAERVVSRYFLTITAINGALGLAVTAALMVIGMPNPILWGVLAFVVNFVPYLGPALFATTLAIAGILVFDGVYGIVPAACYLVLNMTEGQFVTPALVGRSMSINPLLVFVTLTAWLWLWGPIGGIVALPILLWVLSLTGWRVGWGPEEMPPLAARSPHKTAAMAGDE</sequence>
<protein>
    <submittedName>
        <fullName evidence="7">Predicted PurR-regulated permease PerM</fullName>
    </submittedName>
</protein>
<evidence type="ECO:0000313" key="8">
    <source>
        <dbReference type="Proteomes" id="UP000198426"/>
    </source>
</evidence>
<feature type="transmembrane region" description="Helical" evidence="6">
    <location>
        <begin position="56"/>
        <end position="80"/>
    </location>
</feature>
<evidence type="ECO:0000256" key="4">
    <source>
        <dbReference type="ARBA" id="ARBA00022989"/>
    </source>
</evidence>
<feature type="transmembrane region" description="Helical" evidence="6">
    <location>
        <begin position="12"/>
        <end position="44"/>
    </location>
</feature>
<dbReference type="RefSeq" id="WP_089234615.1">
    <property type="nucleotide sequence ID" value="NZ_FZOY01000008.1"/>
</dbReference>
<accession>A0A239KYB6</accession>
<evidence type="ECO:0000256" key="3">
    <source>
        <dbReference type="ARBA" id="ARBA00022692"/>
    </source>
</evidence>
<dbReference type="GO" id="GO:0016020">
    <property type="term" value="C:membrane"/>
    <property type="evidence" value="ECO:0007669"/>
    <property type="project" value="UniProtKB-SubCell"/>
</dbReference>
<dbReference type="Proteomes" id="UP000198426">
    <property type="component" value="Unassembled WGS sequence"/>
</dbReference>
<name>A0A239KYB6_9RHOB</name>
<keyword evidence="3 6" id="KW-0812">Transmembrane</keyword>
<reference evidence="7 8" key="1">
    <citation type="submission" date="2017-06" db="EMBL/GenBank/DDBJ databases">
        <authorList>
            <person name="Kim H.J."/>
            <person name="Triplett B.A."/>
        </authorList>
    </citation>
    <scope>NUCLEOTIDE SEQUENCE [LARGE SCALE GENOMIC DNA]</scope>
    <source>
        <strain evidence="7 8">DSM 29339</strain>
    </source>
</reference>
<feature type="transmembrane region" description="Helical" evidence="6">
    <location>
        <begin position="158"/>
        <end position="180"/>
    </location>
</feature>
<comment type="subcellular location">
    <subcellularLocation>
        <location evidence="1">Membrane</location>
        <topology evidence="1">Multi-pass membrane protein</topology>
    </subcellularLocation>
</comment>
<dbReference type="EMBL" id="FZOY01000008">
    <property type="protein sequence ID" value="SNT23010.1"/>
    <property type="molecule type" value="Genomic_DNA"/>
</dbReference>
<keyword evidence="4 6" id="KW-1133">Transmembrane helix</keyword>
<feature type="transmembrane region" description="Helical" evidence="6">
    <location>
        <begin position="201"/>
        <end position="223"/>
    </location>
</feature>
<comment type="similarity">
    <text evidence="2">Belongs to the autoinducer-2 exporter (AI-2E) (TC 2.A.86) family.</text>
</comment>
<gene>
    <name evidence="7" type="ORF">SAMN05421757_108115</name>
</gene>
<dbReference type="PANTHER" id="PTHR21716:SF16">
    <property type="entry name" value="BLL1467 PROTEIN"/>
    <property type="match status" value="1"/>
</dbReference>
<feature type="transmembrane region" description="Helical" evidence="6">
    <location>
        <begin position="298"/>
        <end position="327"/>
    </location>
</feature>
<dbReference type="AlphaFoldDB" id="A0A239KYB6"/>
<evidence type="ECO:0000256" key="1">
    <source>
        <dbReference type="ARBA" id="ARBA00004141"/>
    </source>
</evidence>
<feature type="transmembrane region" description="Helical" evidence="6">
    <location>
        <begin position="229"/>
        <end position="249"/>
    </location>
</feature>
<dbReference type="InterPro" id="IPR002549">
    <property type="entry name" value="AI-2E-like"/>
</dbReference>
<organism evidence="7 8">
    <name type="scientific">Tropicimonas sediminicola</name>
    <dbReference type="NCBI Taxonomy" id="1031541"/>
    <lineage>
        <taxon>Bacteria</taxon>
        <taxon>Pseudomonadati</taxon>
        <taxon>Pseudomonadota</taxon>
        <taxon>Alphaproteobacteria</taxon>
        <taxon>Rhodobacterales</taxon>
        <taxon>Roseobacteraceae</taxon>
        <taxon>Tropicimonas</taxon>
    </lineage>
</organism>
<feature type="transmembrane region" description="Helical" evidence="6">
    <location>
        <begin position="256"/>
        <end position="278"/>
    </location>
</feature>
<keyword evidence="8" id="KW-1185">Reference proteome</keyword>
<dbReference type="PANTHER" id="PTHR21716">
    <property type="entry name" value="TRANSMEMBRANE PROTEIN"/>
    <property type="match status" value="1"/>
</dbReference>
<proteinExistence type="inferred from homology"/>
<evidence type="ECO:0000256" key="5">
    <source>
        <dbReference type="ARBA" id="ARBA00023136"/>
    </source>
</evidence>
<keyword evidence="5 6" id="KW-0472">Membrane</keyword>
<evidence type="ECO:0000313" key="7">
    <source>
        <dbReference type="EMBL" id="SNT23010.1"/>
    </source>
</evidence>